<dbReference type="NCBIfam" id="NF033169">
    <property type="entry name" value="lipo_LIC10494"/>
    <property type="match status" value="1"/>
</dbReference>
<dbReference type="EMBL" id="QHCR01000001">
    <property type="protein sequence ID" value="RHX81903.1"/>
    <property type="molecule type" value="Genomic_DNA"/>
</dbReference>
<organism evidence="1 2">
    <name type="scientific">Leptospira yasudae</name>
    <dbReference type="NCBI Taxonomy" id="2202201"/>
    <lineage>
        <taxon>Bacteria</taxon>
        <taxon>Pseudomonadati</taxon>
        <taxon>Spirochaetota</taxon>
        <taxon>Spirochaetia</taxon>
        <taxon>Leptospirales</taxon>
        <taxon>Leptospiraceae</taxon>
        <taxon>Leptospira</taxon>
    </lineage>
</organism>
<proteinExistence type="predicted"/>
<dbReference type="Proteomes" id="UP000285569">
    <property type="component" value="Unassembled WGS sequence"/>
</dbReference>
<reference evidence="2" key="1">
    <citation type="submission" date="2018-05" db="EMBL/GenBank/DDBJ databases">
        <title>Leptospira yasudae sp. nov. and Leptospira stimsonii sp. nov., two pathogenic species of the genus Leptospira isolated from environmental sources.</title>
        <authorList>
            <person name="Casanovas-Massana A."/>
            <person name="Hamond C."/>
            <person name="Santos L.A."/>
            <person name="Hacker K.P."/>
            <person name="Balassiano I."/>
            <person name="Medeiros M.A."/>
            <person name="Reis M.G."/>
            <person name="Ko A.I."/>
            <person name="Wunder E.A."/>
        </authorList>
    </citation>
    <scope>NUCLEOTIDE SEQUENCE [LARGE SCALE GENOMIC DNA]</scope>
    <source>
        <strain evidence="2">B21</strain>
    </source>
</reference>
<comment type="caution">
    <text evidence="1">The sequence shown here is derived from an EMBL/GenBank/DDBJ whole genome shotgun (WGS) entry which is preliminary data.</text>
</comment>
<protein>
    <submittedName>
        <fullName evidence="1">Lipoprotein</fullName>
    </submittedName>
</protein>
<evidence type="ECO:0000313" key="1">
    <source>
        <dbReference type="EMBL" id="RHX81903.1"/>
    </source>
</evidence>
<reference evidence="1 2" key="2">
    <citation type="journal article" date="2020" name="Int. J. Syst. Evol. Microbiol.">
        <title>Leptospira yasudae sp. nov. and Leptospira stimsonii sp. nov., two new species of the pathogenic group isolated from environmental sources.</title>
        <authorList>
            <person name="Casanovas-Massana A."/>
            <person name="Hamond C."/>
            <person name="Santos L.A."/>
            <person name="de Oliveira D."/>
            <person name="Hacker K.P."/>
            <person name="Balassiano I."/>
            <person name="Costa F."/>
            <person name="Medeiros M.A."/>
            <person name="Reis M.G."/>
            <person name="Ko A.I."/>
            <person name="Wunder E.A."/>
        </authorList>
    </citation>
    <scope>NUCLEOTIDE SEQUENCE [LARGE SCALE GENOMIC DNA]</scope>
    <source>
        <strain evidence="1 2">B21</strain>
    </source>
</reference>
<evidence type="ECO:0000313" key="2">
    <source>
        <dbReference type="Proteomes" id="UP000285569"/>
    </source>
</evidence>
<gene>
    <name evidence="1" type="ORF">DLM77_00015</name>
</gene>
<keyword evidence="2" id="KW-1185">Reference proteome</keyword>
<name>A0ABX9M9C0_9LEPT</name>
<keyword evidence="1" id="KW-0449">Lipoprotein</keyword>
<sequence>MNHSSTNKNGNPRMTSNRLFLLFFIIMASPALYNCAILQRTKVHWVSNVEDVRSPSEKIGSIKKIGINRFSARPANLGGFTAENFTNNLRFFLIREGLDTAIQEIQHETPKAAAAAESAPVTGSPPQNVNLLGYGNLANGTTGLVGESGEKPMEPSKENIQKACNAASCNVYIDGYIYEKKTGNILDETVTTGIFVRIYNSSGIMVAQIKLSSGVTMEIFDNNAVIAEMAAERIRSLLNKDTRSSSFNWKFWE</sequence>
<accession>A0ABX9M9C0</accession>